<dbReference type="InterPro" id="IPR018891">
    <property type="entry name" value="AIPR_C"/>
</dbReference>
<name>A0ABU7RXC3_9ACTN</name>
<feature type="domain" description="Abortive phage infection protein C-terminal" evidence="1">
    <location>
        <begin position="265"/>
        <end position="447"/>
    </location>
</feature>
<dbReference type="Pfam" id="PF10592">
    <property type="entry name" value="AIPR"/>
    <property type="match status" value="1"/>
</dbReference>
<evidence type="ECO:0000259" key="1">
    <source>
        <dbReference type="Pfam" id="PF10592"/>
    </source>
</evidence>
<accession>A0ABU7RXC3</accession>
<gene>
    <name evidence="2" type="ORF">V1633_22075</name>
</gene>
<proteinExistence type="predicted"/>
<organism evidence="2 3">
    <name type="scientific">Plantactinospora sonchi</name>
    <dbReference type="NCBI Taxonomy" id="1544735"/>
    <lineage>
        <taxon>Bacteria</taxon>
        <taxon>Bacillati</taxon>
        <taxon>Actinomycetota</taxon>
        <taxon>Actinomycetes</taxon>
        <taxon>Micromonosporales</taxon>
        <taxon>Micromonosporaceae</taxon>
        <taxon>Plantactinospora</taxon>
    </lineage>
</organism>
<evidence type="ECO:0000313" key="2">
    <source>
        <dbReference type="EMBL" id="MEE6261172.1"/>
    </source>
</evidence>
<protein>
    <submittedName>
        <fullName evidence="2">AIPR family protein</fullName>
    </submittedName>
</protein>
<dbReference type="Proteomes" id="UP001332243">
    <property type="component" value="Unassembled WGS sequence"/>
</dbReference>
<evidence type="ECO:0000313" key="3">
    <source>
        <dbReference type="Proteomes" id="UP001332243"/>
    </source>
</evidence>
<dbReference type="EMBL" id="JAZGQK010000019">
    <property type="protein sequence ID" value="MEE6261172.1"/>
    <property type="molecule type" value="Genomic_DNA"/>
</dbReference>
<keyword evidence="3" id="KW-1185">Reference proteome</keyword>
<sequence length="578" mass="64892">MPGNHQMDLILRGWTKKFQQDHDLHKLNEAEAFEAFAGYCVLSSCYEDEFNPDQFRMGAGGDLGIDVAALVVNGDLVSDVADVREAVGKAKQLDVHFVVVQAKTSPKFESKVFTDLADNLVQIFTAEKMTYQASADVLNFRACVEAVYADPSKLTQTLPRLSVAYASSGRPGDAHVEAKRVAAEKRLVETLLFDHVDVRAIGVQELRELYKRATQTVAANFTMPKRIALPKTPGVDQAFLGVLPARELVERVLTDSTGGIRKTLFYENVRDFQGDNPVNLEIRESLRDDQRRDRFVVLNNGVTVVARQVTPVGDDINIRDFQIVNGCQTCHVLFEEKDALTDDVHVTVRLIESRDEDVIGGVIAATNRQTAVTDDDLAAREHFHKELEDFFAAETGPRQLFYERRSRQYADQQNVIKNRVISRSQLTKAYAAMFLGEPARASRYVELKAARKDDLFQPGQQPLVYYTAASTYYRVEWLFRNRRIDRWYGPARYHLLAGVRYRLLGDRQLPTQPKAAAAECKEILDKMWSPVAAEDLVSQLLVAVDAASTAASKGAPLSDAVRTQRFADHFRREVLGTS</sequence>
<dbReference type="RefSeq" id="WP_331216284.1">
    <property type="nucleotide sequence ID" value="NZ_JAZGQK010000019.1"/>
</dbReference>
<reference evidence="2 3" key="1">
    <citation type="submission" date="2024-01" db="EMBL/GenBank/DDBJ databases">
        <title>Genome insights into Plantactinospora sonchi sp. nov.</title>
        <authorList>
            <person name="Wang L."/>
        </authorList>
    </citation>
    <scope>NUCLEOTIDE SEQUENCE [LARGE SCALE GENOMIC DNA]</scope>
    <source>
        <strain evidence="2 3">NEAU-QY2</strain>
    </source>
</reference>
<comment type="caution">
    <text evidence="2">The sequence shown here is derived from an EMBL/GenBank/DDBJ whole genome shotgun (WGS) entry which is preliminary data.</text>
</comment>